<feature type="domain" description="HipA-like C-terminal" evidence="4">
    <location>
        <begin position="217"/>
        <end position="444"/>
    </location>
</feature>
<reference evidence="5 6" key="1">
    <citation type="submission" date="2015-10" db="EMBL/GenBank/DDBJ databases">
        <title>Genome sequencing and analysis of members of genus Stenotrophomonas.</title>
        <authorList>
            <person name="Patil P.P."/>
            <person name="Midha S."/>
            <person name="Patil P.B."/>
        </authorList>
    </citation>
    <scope>NUCLEOTIDE SEQUENCE [LARGE SCALE GENOMIC DNA]</scope>
    <source>
        <strain evidence="5 6">JCM 16536</strain>
    </source>
</reference>
<dbReference type="Proteomes" id="UP000051802">
    <property type="component" value="Unassembled WGS sequence"/>
</dbReference>
<dbReference type="STRING" id="676599.ARC20_14510"/>
<dbReference type="EMBL" id="LLXU01000114">
    <property type="protein sequence ID" value="KRG38763.1"/>
    <property type="molecule type" value="Genomic_DNA"/>
</dbReference>
<dbReference type="Pfam" id="PF07804">
    <property type="entry name" value="HipA_C"/>
    <property type="match status" value="1"/>
</dbReference>
<dbReference type="GO" id="GO:0005829">
    <property type="term" value="C:cytosol"/>
    <property type="evidence" value="ECO:0007669"/>
    <property type="project" value="TreeGrafter"/>
</dbReference>
<dbReference type="PANTHER" id="PTHR37419">
    <property type="entry name" value="SERINE/THREONINE-PROTEIN KINASE TOXIN HIPA"/>
    <property type="match status" value="1"/>
</dbReference>
<comment type="caution">
    <text evidence="5">The sequence shown here is derived from an EMBL/GenBank/DDBJ whole genome shotgun (WGS) entry which is preliminary data.</text>
</comment>
<evidence type="ECO:0000313" key="5">
    <source>
        <dbReference type="EMBL" id="KRG38763.1"/>
    </source>
</evidence>
<dbReference type="RefSeq" id="WP_057648432.1">
    <property type="nucleotide sequence ID" value="NZ_LLXU01000114.1"/>
</dbReference>
<comment type="similarity">
    <text evidence="1">Belongs to the HipA Ser/Thr kinase family.</text>
</comment>
<evidence type="ECO:0000256" key="3">
    <source>
        <dbReference type="ARBA" id="ARBA00022777"/>
    </source>
</evidence>
<evidence type="ECO:0000256" key="1">
    <source>
        <dbReference type="ARBA" id="ARBA00010164"/>
    </source>
</evidence>
<name>A0A0R0A0I6_9GAMM</name>
<proteinExistence type="inferred from homology"/>
<evidence type="ECO:0000259" key="4">
    <source>
        <dbReference type="Pfam" id="PF07804"/>
    </source>
</evidence>
<organism evidence="5 6">
    <name type="scientific">Stenotrophomonas panacihumi</name>
    <dbReference type="NCBI Taxonomy" id="676599"/>
    <lineage>
        <taxon>Bacteria</taxon>
        <taxon>Pseudomonadati</taxon>
        <taxon>Pseudomonadota</taxon>
        <taxon>Gammaproteobacteria</taxon>
        <taxon>Lysobacterales</taxon>
        <taxon>Lysobacteraceae</taxon>
        <taxon>Stenotrophomonas</taxon>
    </lineage>
</organism>
<accession>A0A0R0A0I6</accession>
<keyword evidence="3" id="KW-0418">Kinase</keyword>
<sequence length="456" mass="50526">MPADSPQVTERLRQLLASRGRLTAAEALAGLDVTRPTLARAVVPPVVRLGKARATEYALQRSIRGESQWPLYRMTPEARIFAVGTLVALERGEFALVSDTPRPALMHPPFERGIYPDVPWFLDDLRPNGFLGRTYAHRVSQELRVPADIKLWNAEHVIAALLHGGATQSGDLMLGDLAMARAVRELDTPADEVPLADRLRRYPELAADVMRGEPPGSSPGGEQAKFTATLRDGDTRQAVIVKFSAAEDSPAAQRWATLLRCEAWASEALAEAGIAVARSQLLEGHGQVFLESERFDRTPLLGRRGFVSLAAIAAAFHGEAGMPWWRYADLLERDGWVSARDALALRRISWFGLLIDNSDMHLGNFGLMLGDTLPLQAAPVYDMLPMRLRPGTQGTVVEREYVAPVPVDGQLDHWRWATVPAMAFWRRVQADERIEPAVRAYARQAEQAIDQLARRF</sequence>
<dbReference type="GO" id="GO:0004674">
    <property type="term" value="F:protein serine/threonine kinase activity"/>
    <property type="evidence" value="ECO:0007669"/>
    <property type="project" value="TreeGrafter"/>
</dbReference>
<dbReference type="InterPro" id="IPR012893">
    <property type="entry name" value="HipA-like_C"/>
</dbReference>
<protein>
    <recommendedName>
        <fullName evidence="4">HipA-like C-terminal domain-containing protein</fullName>
    </recommendedName>
</protein>
<evidence type="ECO:0000256" key="2">
    <source>
        <dbReference type="ARBA" id="ARBA00022679"/>
    </source>
</evidence>
<evidence type="ECO:0000313" key="6">
    <source>
        <dbReference type="Proteomes" id="UP000051802"/>
    </source>
</evidence>
<gene>
    <name evidence="5" type="ORF">ARC20_14510</name>
</gene>
<keyword evidence="2" id="KW-0808">Transferase</keyword>
<dbReference type="AlphaFoldDB" id="A0A0R0A0I6"/>
<dbReference type="InterPro" id="IPR052028">
    <property type="entry name" value="HipA_Ser/Thr_kinase"/>
</dbReference>
<dbReference type="NCBIfam" id="NF007297">
    <property type="entry name" value="PRK09775.1"/>
    <property type="match status" value="1"/>
</dbReference>
<dbReference type="OrthoDB" id="8555656at2"/>
<dbReference type="PANTHER" id="PTHR37419:SF8">
    <property type="entry name" value="TOXIN YJJJ"/>
    <property type="match status" value="1"/>
</dbReference>
<keyword evidence="6" id="KW-1185">Reference proteome</keyword>